<dbReference type="PANTHER" id="PTHR30543">
    <property type="entry name" value="CHROMATE REDUCTASE"/>
    <property type="match status" value="1"/>
</dbReference>
<dbReference type="PANTHER" id="PTHR30543:SF21">
    <property type="entry name" value="NAD(P)H-DEPENDENT FMN REDUCTASE LOT6"/>
    <property type="match status" value="1"/>
</dbReference>
<accession>A0A0C3S5P1</accession>
<name>A0A0C3S5P1_PHLG1</name>
<dbReference type="AlphaFoldDB" id="A0A0C3S5P1"/>
<evidence type="ECO:0000259" key="1">
    <source>
        <dbReference type="Pfam" id="PF03358"/>
    </source>
</evidence>
<sequence>MQSAARLGLLIGSSRPNGNGPGLASWVTQLLDARLNAAAKTLDIVRVDPTQPPHPFGPVVDGAKLPSQVPDSSAYASPAVRQWSRLAASCAAFAVVSPEYNGGYPGELKNALDHLYREWAGKPVVLVTYGGGGGVRCAAQLQTVLASLKMQLVADPVNVRLPSTFTGGPERVPTAGSYPEFLGAYVDAVNGAADKLRDVLLAQPSGKP</sequence>
<dbReference type="SUPFAM" id="SSF52218">
    <property type="entry name" value="Flavoproteins"/>
    <property type="match status" value="1"/>
</dbReference>
<proteinExistence type="predicted"/>
<dbReference type="GO" id="GO:0010181">
    <property type="term" value="F:FMN binding"/>
    <property type="evidence" value="ECO:0007669"/>
    <property type="project" value="TreeGrafter"/>
</dbReference>
<feature type="domain" description="NADPH-dependent FMN reductase-like" evidence="1">
    <location>
        <begin position="6"/>
        <end position="155"/>
    </location>
</feature>
<dbReference type="InterPro" id="IPR029039">
    <property type="entry name" value="Flavoprotein-like_sf"/>
</dbReference>
<dbReference type="STRING" id="745531.A0A0C3S5P1"/>
<dbReference type="GO" id="GO:0005829">
    <property type="term" value="C:cytosol"/>
    <property type="evidence" value="ECO:0007669"/>
    <property type="project" value="TreeGrafter"/>
</dbReference>
<gene>
    <name evidence="2" type="ORF">PHLGIDRAFT_472476</name>
</gene>
<evidence type="ECO:0000313" key="2">
    <source>
        <dbReference type="EMBL" id="KIP11366.1"/>
    </source>
</evidence>
<dbReference type="HOGENOM" id="CLU_055322_2_1_1"/>
<dbReference type="Proteomes" id="UP000053257">
    <property type="component" value="Unassembled WGS sequence"/>
</dbReference>
<reference evidence="2 3" key="1">
    <citation type="journal article" date="2014" name="PLoS Genet.">
        <title>Analysis of the Phlebiopsis gigantea genome, transcriptome and secretome provides insight into its pioneer colonization strategies of wood.</title>
        <authorList>
            <person name="Hori C."/>
            <person name="Ishida T."/>
            <person name="Igarashi K."/>
            <person name="Samejima M."/>
            <person name="Suzuki H."/>
            <person name="Master E."/>
            <person name="Ferreira P."/>
            <person name="Ruiz-Duenas F.J."/>
            <person name="Held B."/>
            <person name="Canessa P."/>
            <person name="Larrondo L.F."/>
            <person name="Schmoll M."/>
            <person name="Druzhinina I.S."/>
            <person name="Kubicek C.P."/>
            <person name="Gaskell J.A."/>
            <person name="Kersten P."/>
            <person name="St John F."/>
            <person name="Glasner J."/>
            <person name="Sabat G."/>
            <person name="Splinter BonDurant S."/>
            <person name="Syed K."/>
            <person name="Yadav J."/>
            <person name="Mgbeahuruike A.C."/>
            <person name="Kovalchuk A."/>
            <person name="Asiegbu F.O."/>
            <person name="Lackner G."/>
            <person name="Hoffmeister D."/>
            <person name="Rencoret J."/>
            <person name="Gutierrez A."/>
            <person name="Sun H."/>
            <person name="Lindquist E."/>
            <person name="Barry K."/>
            <person name="Riley R."/>
            <person name="Grigoriev I.V."/>
            <person name="Henrissat B."/>
            <person name="Kues U."/>
            <person name="Berka R.M."/>
            <person name="Martinez A.T."/>
            <person name="Covert S.F."/>
            <person name="Blanchette R.A."/>
            <person name="Cullen D."/>
        </authorList>
    </citation>
    <scope>NUCLEOTIDE SEQUENCE [LARGE SCALE GENOMIC DNA]</scope>
    <source>
        <strain evidence="2 3">11061_1 CR5-6</strain>
    </source>
</reference>
<dbReference type="Pfam" id="PF03358">
    <property type="entry name" value="FMN_red"/>
    <property type="match status" value="1"/>
</dbReference>
<dbReference type="OrthoDB" id="68575at2759"/>
<dbReference type="Gene3D" id="3.40.50.360">
    <property type="match status" value="1"/>
</dbReference>
<dbReference type="InterPro" id="IPR005025">
    <property type="entry name" value="FMN_Rdtase-like_dom"/>
</dbReference>
<evidence type="ECO:0000313" key="3">
    <source>
        <dbReference type="Proteomes" id="UP000053257"/>
    </source>
</evidence>
<organism evidence="2 3">
    <name type="scientific">Phlebiopsis gigantea (strain 11061_1 CR5-6)</name>
    <name type="common">White-rot fungus</name>
    <name type="synonym">Peniophora gigantea</name>
    <dbReference type="NCBI Taxonomy" id="745531"/>
    <lineage>
        <taxon>Eukaryota</taxon>
        <taxon>Fungi</taxon>
        <taxon>Dikarya</taxon>
        <taxon>Basidiomycota</taxon>
        <taxon>Agaricomycotina</taxon>
        <taxon>Agaricomycetes</taxon>
        <taxon>Polyporales</taxon>
        <taxon>Phanerochaetaceae</taxon>
        <taxon>Phlebiopsis</taxon>
    </lineage>
</organism>
<keyword evidence="3" id="KW-1185">Reference proteome</keyword>
<protein>
    <recommendedName>
        <fullName evidence="1">NADPH-dependent FMN reductase-like domain-containing protein</fullName>
    </recommendedName>
</protein>
<dbReference type="EMBL" id="KN840446">
    <property type="protein sequence ID" value="KIP11366.1"/>
    <property type="molecule type" value="Genomic_DNA"/>
</dbReference>
<dbReference type="GO" id="GO:0016491">
    <property type="term" value="F:oxidoreductase activity"/>
    <property type="evidence" value="ECO:0007669"/>
    <property type="project" value="InterPro"/>
</dbReference>
<dbReference type="InterPro" id="IPR050712">
    <property type="entry name" value="NAD(P)H-dep_reductase"/>
</dbReference>